<accession>A0A9R1VAK2</accession>
<evidence type="ECO:0000313" key="2">
    <source>
        <dbReference type="Proteomes" id="UP000235145"/>
    </source>
</evidence>
<evidence type="ECO:0000313" key="1">
    <source>
        <dbReference type="EMBL" id="KAJ0203452.1"/>
    </source>
</evidence>
<dbReference type="AlphaFoldDB" id="A0A9R1VAK2"/>
<proteinExistence type="predicted"/>
<dbReference type="Proteomes" id="UP000235145">
    <property type="component" value="Unassembled WGS sequence"/>
</dbReference>
<reference evidence="1 2" key="1">
    <citation type="journal article" date="2017" name="Nat. Commun.">
        <title>Genome assembly with in vitro proximity ligation data and whole-genome triplication in lettuce.</title>
        <authorList>
            <person name="Reyes-Chin-Wo S."/>
            <person name="Wang Z."/>
            <person name="Yang X."/>
            <person name="Kozik A."/>
            <person name="Arikit S."/>
            <person name="Song C."/>
            <person name="Xia L."/>
            <person name="Froenicke L."/>
            <person name="Lavelle D.O."/>
            <person name="Truco M.J."/>
            <person name="Xia R."/>
            <person name="Zhu S."/>
            <person name="Xu C."/>
            <person name="Xu H."/>
            <person name="Xu X."/>
            <person name="Cox K."/>
            <person name="Korf I."/>
            <person name="Meyers B.C."/>
            <person name="Michelmore R.W."/>
        </authorList>
    </citation>
    <scope>NUCLEOTIDE SEQUENCE [LARGE SCALE GENOMIC DNA]</scope>
    <source>
        <strain evidence="2">cv. Salinas</strain>
        <tissue evidence="1">Seedlings</tissue>
    </source>
</reference>
<gene>
    <name evidence="1" type="ORF">LSAT_V11C500285400</name>
</gene>
<comment type="caution">
    <text evidence="1">The sequence shown here is derived from an EMBL/GenBank/DDBJ whole genome shotgun (WGS) entry which is preliminary data.</text>
</comment>
<keyword evidence="2" id="KW-1185">Reference proteome</keyword>
<organism evidence="1 2">
    <name type="scientific">Lactuca sativa</name>
    <name type="common">Garden lettuce</name>
    <dbReference type="NCBI Taxonomy" id="4236"/>
    <lineage>
        <taxon>Eukaryota</taxon>
        <taxon>Viridiplantae</taxon>
        <taxon>Streptophyta</taxon>
        <taxon>Embryophyta</taxon>
        <taxon>Tracheophyta</taxon>
        <taxon>Spermatophyta</taxon>
        <taxon>Magnoliopsida</taxon>
        <taxon>eudicotyledons</taxon>
        <taxon>Gunneridae</taxon>
        <taxon>Pentapetalae</taxon>
        <taxon>asterids</taxon>
        <taxon>campanulids</taxon>
        <taxon>Asterales</taxon>
        <taxon>Asteraceae</taxon>
        <taxon>Cichorioideae</taxon>
        <taxon>Cichorieae</taxon>
        <taxon>Lactucinae</taxon>
        <taxon>Lactuca</taxon>
    </lineage>
</organism>
<sequence>MNLLTVLQTLFLNSFQMKLSLSQPIFEDQFVISEEAEPSNQEDSIPSNTNECSNTRILRDHLESQIIGDVNSRIVTHCRVNNFCMFVNFFFVIEPKNVVGALKEANWIKDM</sequence>
<protein>
    <submittedName>
        <fullName evidence="1">Uncharacterized protein</fullName>
    </submittedName>
</protein>
<dbReference type="EMBL" id="NBSK02000005">
    <property type="protein sequence ID" value="KAJ0203452.1"/>
    <property type="molecule type" value="Genomic_DNA"/>
</dbReference>
<name>A0A9R1VAK2_LACSA</name>